<feature type="region of interest" description="Disordered" evidence="3">
    <location>
        <begin position="1"/>
        <end position="68"/>
    </location>
</feature>
<dbReference type="Gene3D" id="3.30.70.330">
    <property type="match status" value="1"/>
</dbReference>
<dbReference type="OrthoDB" id="439808at2759"/>
<keyword evidence="1 2" id="KW-0694">RNA-binding</keyword>
<dbReference type="InterPro" id="IPR050441">
    <property type="entry name" value="RBM"/>
</dbReference>
<name>A0A9J6CCX9_POLVA</name>
<keyword evidence="6" id="KW-1185">Reference proteome</keyword>
<evidence type="ECO:0000256" key="1">
    <source>
        <dbReference type="ARBA" id="ARBA00022884"/>
    </source>
</evidence>
<feature type="compositionally biased region" description="Low complexity" evidence="3">
    <location>
        <begin position="41"/>
        <end position="54"/>
    </location>
</feature>
<evidence type="ECO:0000313" key="6">
    <source>
        <dbReference type="Proteomes" id="UP001107558"/>
    </source>
</evidence>
<accession>A0A9J6CCX9</accession>
<dbReference type="SMART" id="SM00360">
    <property type="entry name" value="RRM"/>
    <property type="match status" value="1"/>
</dbReference>
<dbReference type="AlphaFoldDB" id="A0A9J6CCX9"/>
<dbReference type="Proteomes" id="UP001107558">
    <property type="component" value="Chromosome 1"/>
</dbReference>
<dbReference type="SUPFAM" id="SSF54928">
    <property type="entry name" value="RNA-binding domain, RBD"/>
    <property type="match status" value="1"/>
</dbReference>
<evidence type="ECO:0000259" key="4">
    <source>
        <dbReference type="PROSITE" id="PS50102"/>
    </source>
</evidence>
<dbReference type="InterPro" id="IPR035979">
    <property type="entry name" value="RBD_domain_sf"/>
</dbReference>
<dbReference type="InterPro" id="IPR012677">
    <property type="entry name" value="Nucleotide-bd_a/b_plait_sf"/>
</dbReference>
<evidence type="ECO:0000313" key="5">
    <source>
        <dbReference type="EMBL" id="KAG5679964.1"/>
    </source>
</evidence>
<dbReference type="PROSITE" id="PS50102">
    <property type="entry name" value="RRM"/>
    <property type="match status" value="1"/>
</dbReference>
<gene>
    <name evidence="5" type="ORF">PVAND_009499</name>
</gene>
<organism evidence="5 6">
    <name type="scientific">Polypedilum vanderplanki</name>
    <name type="common">Sleeping chironomid midge</name>
    <dbReference type="NCBI Taxonomy" id="319348"/>
    <lineage>
        <taxon>Eukaryota</taxon>
        <taxon>Metazoa</taxon>
        <taxon>Ecdysozoa</taxon>
        <taxon>Arthropoda</taxon>
        <taxon>Hexapoda</taxon>
        <taxon>Insecta</taxon>
        <taxon>Pterygota</taxon>
        <taxon>Neoptera</taxon>
        <taxon>Endopterygota</taxon>
        <taxon>Diptera</taxon>
        <taxon>Nematocera</taxon>
        <taxon>Chironomoidea</taxon>
        <taxon>Chironomidae</taxon>
        <taxon>Chironominae</taxon>
        <taxon>Polypedilum</taxon>
        <taxon>Polypedilum</taxon>
    </lineage>
</organism>
<evidence type="ECO:0000256" key="2">
    <source>
        <dbReference type="PROSITE-ProRule" id="PRU00176"/>
    </source>
</evidence>
<feature type="compositionally biased region" description="Basic and acidic residues" evidence="3">
    <location>
        <begin position="30"/>
        <end position="40"/>
    </location>
</feature>
<comment type="caution">
    <text evidence="5">The sequence shown here is derived from an EMBL/GenBank/DDBJ whole genome shotgun (WGS) entry which is preliminary data.</text>
</comment>
<dbReference type="PANTHER" id="PTHR48034">
    <property type="entry name" value="TRANSFORMER-2 SEX-DETERMINING PROTEIN-RELATED"/>
    <property type="match status" value="1"/>
</dbReference>
<dbReference type="Pfam" id="PF00076">
    <property type="entry name" value="RRM_1"/>
    <property type="match status" value="1"/>
</dbReference>
<evidence type="ECO:0000256" key="3">
    <source>
        <dbReference type="SAM" id="MobiDB-lite"/>
    </source>
</evidence>
<proteinExistence type="predicted"/>
<dbReference type="InterPro" id="IPR000504">
    <property type="entry name" value="RRM_dom"/>
</dbReference>
<dbReference type="GO" id="GO:0003723">
    <property type="term" value="F:RNA binding"/>
    <property type="evidence" value="ECO:0007669"/>
    <property type="project" value="UniProtKB-UniRule"/>
</dbReference>
<protein>
    <recommendedName>
        <fullName evidence="4">RRM domain-containing protein</fullName>
    </recommendedName>
</protein>
<reference evidence="5" key="1">
    <citation type="submission" date="2021-03" db="EMBL/GenBank/DDBJ databases">
        <title>Chromosome level genome of the anhydrobiotic midge Polypedilum vanderplanki.</title>
        <authorList>
            <person name="Yoshida Y."/>
            <person name="Kikawada T."/>
            <person name="Gusev O."/>
        </authorList>
    </citation>
    <scope>NUCLEOTIDE SEQUENCE</scope>
    <source>
        <strain evidence="5">NIAS01</strain>
        <tissue evidence="5">Whole body or cell culture</tissue>
    </source>
</reference>
<dbReference type="EMBL" id="JADBJN010000001">
    <property type="protein sequence ID" value="KAG5679964.1"/>
    <property type="molecule type" value="Genomic_DNA"/>
</dbReference>
<sequence>MPNLKSEVAESEDYSSRKHESSRSSSNQLHYERNSRKYENRSTSSTSRSRSRSSSSDRDRDYKRRRRYYGTREHPYESSVLGVFGLRSFINCSDLYKLFSYYGKIEDIHIIYDKKTQYSRGFAFVYFRKREDASYARRKCNGMQFFGRRIRVDYSITRRAHTPTPGIYMGFRSRSRNSSSNRR</sequence>
<feature type="domain" description="RRM" evidence="4">
    <location>
        <begin position="79"/>
        <end position="157"/>
    </location>
</feature>